<dbReference type="Proteomes" id="UP000627092">
    <property type="component" value="Chromosome"/>
</dbReference>
<dbReference type="RefSeq" id="WP_186623168.1">
    <property type="nucleotide sequence ID" value="NZ_CP077090.1"/>
</dbReference>
<accession>A0A9E6NJF2</accession>
<protein>
    <submittedName>
        <fullName evidence="1">PD-(D/E)XK nuclease family protein</fullName>
    </submittedName>
</protein>
<organism evidence="1 2">
    <name type="scientific">Pseudomonas zeae</name>
    <dbReference type="NCBI Taxonomy" id="2745510"/>
    <lineage>
        <taxon>Bacteria</taxon>
        <taxon>Pseudomonadati</taxon>
        <taxon>Pseudomonadota</taxon>
        <taxon>Gammaproteobacteria</taxon>
        <taxon>Pseudomonadales</taxon>
        <taxon>Pseudomonadaceae</taxon>
        <taxon>Pseudomonas</taxon>
    </lineage>
</organism>
<dbReference type="InterPro" id="IPR029470">
    <property type="entry name" value="PDDEXK_4"/>
</dbReference>
<reference evidence="1" key="2">
    <citation type="journal article" date="2021" name="Microorganisms">
        <title>The Ever-Expanding Pseudomonas Genus: Description of 43 New Species and Partition of the Pseudomonas putida Group.</title>
        <authorList>
            <person name="Girard L."/>
            <person name="Lood C."/>
            <person name="Hofte M."/>
            <person name="Vandamme P."/>
            <person name="Rokni-Zadeh H."/>
            <person name="van Noort V."/>
            <person name="Lavigne R."/>
            <person name="De Mot R."/>
        </authorList>
    </citation>
    <scope>NUCLEOTIDE SEQUENCE</scope>
    <source>
        <strain evidence="1">OE 48.2</strain>
    </source>
</reference>
<reference evidence="1" key="1">
    <citation type="journal article" date="2020" name="Microorganisms">
        <title>Reliable Identification of Environmental Pseudomonas Isolates Using the rpoD Gene.</title>
        <authorList>
            <consortium name="The Broad Institute Genome Sequencing Platform"/>
            <person name="Girard L."/>
            <person name="Lood C."/>
            <person name="Rokni-Zadeh H."/>
            <person name="van Noort V."/>
            <person name="Lavigne R."/>
            <person name="De Mot R."/>
        </authorList>
    </citation>
    <scope>NUCLEOTIDE SEQUENCE</scope>
    <source>
        <strain evidence="1">OE 48.2</strain>
    </source>
</reference>
<evidence type="ECO:0000313" key="2">
    <source>
        <dbReference type="Proteomes" id="UP000627092"/>
    </source>
</evidence>
<gene>
    <name evidence="1" type="ORF">HU754_015065</name>
</gene>
<evidence type="ECO:0000313" key="1">
    <source>
        <dbReference type="EMBL" id="QXI09178.1"/>
    </source>
</evidence>
<dbReference type="Pfam" id="PF14281">
    <property type="entry name" value="PDDEXK_4"/>
    <property type="match status" value="1"/>
</dbReference>
<dbReference type="AlphaFoldDB" id="A0A9E6NJF2"/>
<dbReference type="EMBL" id="CP077090">
    <property type="protein sequence ID" value="QXI09178.1"/>
    <property type="molecule type" value="Genomic_DNA"/>
</dbReference>
<sequence length="390" mass="44679">MEASAQLAALHTGAAFISLGRYTKTFDMFKVMGVSSKELVHSNILAALLCEEETHGMGSLFRDAYVYSLAHMPCSGKALTLEVLDRARGARANIARELAHIDILLDYPDLRLVIAIENKIWAADRKNQVARYQKTLSDLYPHYAYKALVYLTPKGRGSPTQDPESSVPVYNQSYGQLARLLRQQQIHATATASYFIDQFTSHVEKTMSGNSELNELCWNVFQESEDAYAHLVDHYQYCKTRKLTELFARLRERLATDCLFEPFKSEMVVKFASNPDKQKYDLDIRLRSWPEGVWVKVYKHTWFGVFPFFRADDLEHLISRLPSFTQPAYAVHDWEGLYFASTRFFIKKQRCVLEEGDRVTDAHIDEVLTRVNDCVVEINGVLNSLKISGY</sequence>
<proteinExistence type="predicted"/>
<name>A0A9E6NJF2_9PSED</name>
<dbReference type="KEGG" id="pze:HU754_015065"/>